<dbReference type="Gene3D" id="1.10.10.10">
    <property type="entry name" value="Winged helix-like DNA-binding domain superfamily/Winged helix DNA-binding domain"/>
    <property type="match status" value="1"/>
</dbReference>
<evidence type="ECO:0000313" key="2">
    <source>
        <dbReference type="EMBL" id="MDE5415724.1"/>
    </source>
</evidence>
<feature type="domain" description="Helix-turn-helix" evidence="1">
    <location>
        <begin position="12"/>
        <end position="61"/>
    </location>
</feature>
<keyword evidence="3" id="KW-1185">Reference proteome</keyword>
<proteinExistence type="predicted"/>
<accession>A0ABT5VN79</accession>
<dbReference type="InterPro" id="IPR036388">
    <property type="entry name" value="WH-like_DNA-bd_sf"/>
</dbReference>
<evidence type="ECO:0000259" key="1">
    <source>
        <dbReference type="Pfam" id="PF12728"/>
    </source>
</evidence>
<dbReference type="RefSeq" id="WP_275120324.1">
    <property type="nucleotide sequence ID" value="NZ_JAOTPO010000019.1"/>
</dbReference>
<dbReference type="InterPro" id="IPR041657">
    <property type="entry name" value="HTH_17"/>
</dbReference>
<evidence type="ECO:0000313" key="3">
    <source>
        <dbReference type="Proteomes" id="UP001148125"/>
    </source>
</evidence>
<reference evidence="2" key="1">
    <citation type="submission" date="2024-05" db="EMBL/GenBank/DDBJ databases">
        <title>Alkalihalobacillus sp. strain MEB203 novel alkaliphilic bacterium from Lonar Lake, India.</title>
        <authorList>
            <person name="Joshi A."/>
            <person name="Thite S."/>
            <person name="Mengade P."/>
        </authorList>
    </citation>
    <scope>NUCLEOTIDE SEQUENCE</scope>
    <source>
        <strain evidence="2">MEB 203</strain>
    </source>
</reference>
<comment type="caution">
    <text evidence="2">The sequence shown here is derived from an EMBL/GenBank/DDBJ whole genome shotgun (WGS) entry which is preliminary data.</text>
</comment>
<sequence length="67" mass="7865">MEKSIEKYPIVLKACDIAEILGVSEPTAYKLMRQQGFPLISFGRTMRALRDEFFHWLEEQSKVSWKS</sequence>
<dbReference type="EMBL" id="JAOTPO010000019">
    <property type="protein sequence ID" value="MDE5415724.1"/>
    <property type="molecule type" value="Genomic_DNA"/>
</dbReference>
<dbReference type="Proteomes" id="UP001148125">
    <property type="component" value="Unassembled WGS sequence"/>
</dbReference>
<name>A0ABT5VN79_9BACI</name>
<dbReference type="Pfam" id="PF12728">
    <property type="entry name" value="HTH_17"/>
    <property type="match status" value="1"/>
</dbReference>
<protein>
    <submittedName>
        <fullName evidence="2">Helix-turn-helix domain-containing protein</fullName>
    </submittedName>
</protein>
<gene>
    <name evidence="2" type="ORF">N7Z68_20460</name>
</gene>
<organism evidence="2 3">
    <name type="scientific">Alkalihalobacterium chitinilyticum</name>
    <dbReference type="NCBI Taxonomy" id="2980103"/>
    <lineage>
        <taxon>Bacteria</taxon>
        <taxon>Bacillati</taxon>
        <taxon>Bacillota</taxon>
        <taxon>Bacilli</taxon>
        <taxon>Bacillales</taxon>
        <taxon>Bacillaceae</taxon>
        <taxon>Alkalihalobacterium</taxon>
    </lineage>
</organism>